<keyword evidence="2" id="KW-1185">Reference proteome</keyword>
<comment type="caution">
    <text evidence="1">The sequence shown here is derived from an EMBL/GenBank/DDBJ whole genome shotgun (WGS) entry which is preliminary data.</text>
</comment>
<protein>
    <submittedName>
        <fullName evidence="1">Uncharacterized protein</fullName>
    </submittedName>
</protein>
<dbReference type="Proteomes" id="UP001174936">
    <property type="component" value="Unassembled WGS sequence"/>
</dbReference>
<sequence length="221" mass="24104">MIHPQDRTPSSHSRRKPAITAQDEFALDFPSGANPISLPTDRGIVSAFTAVLHALGFPRSLVPRTVSELVHMHDRYADFLVESGCPVAQMGGRQGAFTAHSLAIVLYRWGRSQKLPLNLSLGVITPDSLIDGGYEGQLIFVDGGRNDNGNNGRNHHHRGEVGSVTAWVCCESVTHGFEGDCYNRLSVFKGMRGAESQVGMIALVRRLSCQSRQVVLRGWIG</sequence>
<gene>
    <name evidence="1" type="ORF">B0T16DRAFT_397298</name>
</gene>
<reference evidence="1" key="1">
    <citation type="submission" date="2023-06" db="EMBL/GenBank/DDBJ databases">
        <title>Genome-scale phylogeny and comparative genomics of the fungal order Sordariales.</title>
        <authorList>
            <consortium name="Lawrence Berkeley National Laboratory"/>
            <person name="Hensen N."/>
            <person name="Bonometti L."/>
            <person name="Westerberg I."/>
            <person name="Brannstrom I.O."/>
            <person name="Guillou S."/>
            <person name="Cros-Aarteil S."/>
            <person name="Calhoun S."/>
            <person name="Haridas S."/>
            <person name="Kuo A."/>
            <person name="Mondo S."/>
            <person name="Pangilinan J."/>
            <person name="Riley R."/>
            <person name="Labutti K."/>
            <person name="Andreopoulos B."/>
            <person name="Lipzen A."/>
            <person name="Chen C."/>
            <person name="Yanf M."/>
            <person name="Daum C."/>
            <person name="Ng V."/>
            <person name="Clum A."/>
            <person name="Steindorff A."/>
            <person name="Ohm R."/>
            <person name="Martin F."/>
            <person name="Silar P."/>
            <person name="Natvig D."/>
            <person name="Lalanne C."/>
            <person name="Gautier V."/>
            <person name="Ament-Velasquez S.L."/>
            <person name="Kruys A."/>
            <person name="Hutchinson M.I."/>
            <person name="Powell A.J."/>
            <person name="Barry K."/>
            <person name="Miller A.N."/>
            <person name="Grigoriev I.V."/>
            <person name="Debuchy R."/>
            <person name="Gladieux P."/>
            <person name="Thoren M.H."/>
            <person name="Johannesson H."/>
        </authorList>
    </citation>
    <scope>NUCLEOTIDE SEQUENCE</scope>
    <source>
        <strain evidence="1">SMH2532-1</strain>
    </source>
</reference>
<evidence type="ECO:0000313" key="1">
    <source>
        <dbReference type="EMBL" id="KAK0655586.1"/>
    </source>
</evidence>
<dbReference type="EMBL" id="JAULSV010000001">
    <property type="protein sequence ID" value="KAK0655586.1"/>
    <property type="molecule type" value="Genomic_DNA"/>
</dbReference>
<name>A0AA39YPV8_9PEZI</name>
<organism evidence="1 2">
    <name type="scientific">Cercophora newfieldiana</name>
    <dbReference type="NCBI Taxonomy" id="92897"/>
    <lineage>
        <taxon>Eukaryota</taxon>
        <taxon>Fungi</taxon>
        <taxon>Dikarya</taxon>
        <taxon>Ascomycota</taxon>
        <taxon>Pezizomycotina</taxon>
        <taxon>Sordariomycetes</taxon>
        <taxon>Sordariomycetidae</taxon>
        <taxon>Sordariales</taxon>
        <taxon>Lasiosphaeriaceae</taxon>
        <taxon>Cercophora</taxon>
    </lineage>
</organism>
<proteinExistence type="predicted"/>
<accession>A0AA39YPV8</accession>
<dbReference type="AlphaFoldDB" id="A0AA39YPV8"/>
<evidence type="ECO:0000313" key="2">
    <source>
        <dbReference type="Proteomes" id="UP001174936"/>
    </source>
</evidence>